<dbReference type="GO" id="GO:0006355">
    <property type="term" value="P:regulation of DNA-templated transcription"/>
    <property type="evidence" value="ECO:0007669"/>
    <property type="project" value="InterPro"/>
</dbReference>
<organism evidence="6 7">
    <name type="scientific">Flavihumibacter solisilvae</name>
    <dbReference type="NCBI Taxonomy" id="1349421"/>
    <lineage>
        <taxon>Bacteria</taxon>
        <taxon>Pseudomonadati</taxon>
        <taxon>Bacteroidota</taxon>
        <taxon>Chitinophagia</taxon>
        <taxon>Chitinophagales</taxon>
        <taxon>Chitinophagaceae</taxon>
        <taxon>Flavihumibacter</taxon>
    </lineage>
</organism>
<evidence type="ECO:0000256" key="1">
    <source>
        <dbReference type="ARBA" id="ARBA00022553"/>
    </source>
</evidence>
<dbReference type="InterPro" id="IPR011006">
    <property type="entry name" value="CheY-like_superfamily"/>
</dbReference>
<evidence type="ECO:0000259" key="4">
    <source>
        <dbReference type="PROSITE" id="PS50043"/>
    </source>
</evidence>
<dbReference type="GO" id="GO:0000160">
    <property type="term" value="P:phosphorelay signal transduction system"/>
    <property type="evidence" value="ECO:0007669"/>
    <property type="project" value="InterPro"/>
</dbReference>
<dbReference type="EMBL" id="JSVC01000001">
    <property type="protein sequence ID" value="KIC96364.1"/>
    <property type="molecule type" value="Genomic_DNA"/>
</dbReference>
<dbReference type="PROSITE" id="PS50110">
    <property type="entry name" value="RESPONSE_REGULATORY"/>
    <property type="match status" value="1"/>
</dbReference>
<evidence type="ECO:0000259" key="5">
    <source>
        <dbReference type="PROSITE" id="PS50110"/>
    </source>
</evidence>
<name>A0A0C1J0R6_9BACT</name>
<dbReference type="GO" id="GO:0003677">
    <property type="term" value="F:DNA binding"/>
    <property type="evidence" value="ECO:0007669"/>
    <property type="project" value="UniProtKB-KW"/>
</dbReference>
<dbReference type="OrthoDB" id="9797341at2"/>
<protein>
    <recommendedName>
        <fullName evidence="8">Ligand-binding protein SH3</fullName>
    </recommendedName>
</protein>
<dbReference type="InterPro" id="IPR039420">
    <property type="entry name" value="WalR-like"/>
</dbReference>
<evidence type="ECO:0000256" key="2">
    <source>
        <dbReference type="ARBA" id="ARBA00023125"/>
    </source>
</evidence>
<feature type="modified residue" description="4-aspartylphosphate" evidence="3">
    <location>
        <position position="59"/>
    </location>
</feature>
<dbReference type="SMART" id="SM00421">
    <property type="entry name" value="HTH_LUXR"/>
    <property type="match status" value="1"/>
</dbReference>
<dbReference type="InterPro" id="IPR000792">
    <property type="entry name" value="Tscrpt_reg_LuxR_C"/>
</dbReference>
<proteinExistence type="predicted"/>
<dbReference type="PROSITE" id="PS50043">
    <property type="entry name" value="HTH_LUXR_2"/>
    <property type="match status" value="1"/>
</dbReference>
<dbReference type="PANTHER" id="PTHR43214:SF43">
    <property type="entry name" value="TWO-COMPONENT RESPONSE REGULATOR"/>
    <property type="match status" value="1"/>
</dbReference>
<sequence length="218" mass="24818">MNKALQKIAMVDDHNMLRAGLATVLNTFEGFEVVLEANNGREFIDKLQTHPHPDIILLDIHMPVMNGYETAEWIKKNLPTAKILVITMLDSDLAIIKMLNFGVKGFVFKDSHPDQLRKALIQLRDKGICLDEFYASRYNPETDSYEALPPPTPPQLSEKEVEFLKLVSTELTYREIAEEMGVSPRTVDSYRDTLFKKLHVISRVGLVLFAVRNGIVMM</sequence>
<dbReference type="Gene3D" id="3.40.50.2300">
    <property type="match status" value="1"/>
</dbReference>
<dbReference type="InterPro" id="IPR001789">
    <property type="entry name" value="Sig_transdc_resp-reg_receiver"/>
</dbReference>
<evidence type="ECO:0000313" key="7">
    <source>
        <dbReference type="Proteomes" id="UP000031408"/>
    </source>
</evidence>
<dbReference type="CDD" id="cd17535">
    <property type="entry name" value="REC_NarL-like"/>
    <property type="match status" value="1"/>
</dbReference>
<dbReference type="Pfam" id="PF00072">
    <property type="entry name" value="Response_reg"/>
    <property type="match status" value="1"/>
</dbReference>
<dbReference type="Pfam" id="PF00196">
    <property type="entry name" value="GerE"/>
    <property type="match status" value="1"/>
</dbReference>
<feature type="domain" description="Response regulatory" evidence="5">
    <location>
        <begin position="7"/>
        <end position="124"/>
    </location>
</feature>
<dbReference type="Proteomes" id="UP000031408">
    <property type="component" value="Unassembled WGS sequence"/>
</dbReference>
<dbReference type="RefSeq" id="WP_039136620.1">
    <property type="nucleotide sequence ID" value="NZ_JSVC01000001.1"/>
</dbReference>
<keyword evidence="2" id="KW-0238">DNA-binding</keyword>
<comment type="caution">
    <text evidence="6">The sequence shown here is derived from an EMBL/GenBank/DDBJ whole genome shotgun (WGS) entry which is preliminary data.</text>
</comment>
<evidence type="ECO:0000313" key="6">
    <source>
        <dbReference type="EMBL" id="KIC96364.1"/>
    </source>
</evidence>
<dbReference type="STRING" id="1349421.OI18_00995"/>
<dbReference type="PRINTS" id="PR00038">
    <property type="entry name" value="HTHLUXR"/>
</dbReference>
<dbReference type="InterPro" id="IPR016032">
    <property type="entry name" value="Sig_transdc_resp-reg_C-effctor"/>
</dbReference>
<dbReference type="CDD" id="cd06170">
    <property type="entry name" value="LuxR_C_like"/>
    <property type="match status" value="1"/>
</dbReference>
<feature type="domain" description="HTH luxR-type" evidence="4">
    <location>
        <begin position="149"/>
        <end position="214"/>
    </location>
</feature>
<dbReference type="SUPFAM" id="SSF52172">
    <property type="entry name" value="CheY-like"/>
    <property type="match status" value="1"/>
</dbReference>
<accession>A0A0C1J0R6</accession>
<evidence type="ECO:0008006" key="8">
    <source>
        <dbReference type="Google" id="ProtNLM"/>
    </source>
</evidence>
<gene>
    <name evidence="6" type="ORF">OI18_00995</name>
</gene>
<dbReference type="AlphaFoldDB" id="A0A0C1J0R6"/>
<reference evidence="6 7" key="1">
    <citation type="submission" date="2014-11" db="EMBL/GenBank/DDBJ databases">
        <title>Genome sequence of Flavihumibacter solisilvae 3-3.</title>
        <authorList>
            <person name="Zhou G."/>
            <person name="Li M."/>
            <person name="Wang G."/>
        </authorList>
    </citation>
    <scope>NUCLEOTIDE SEQUENCE [LARGE SCALE GENOMIC DNA]</scope>
    <source>
        <strain evidence="6 7">3-3</strain>
    </source>
</reference>
<dbReference type="SMART" id="SM00448">
    <property type="entry name" value="REC"/>
    <property type="match status" value="1"/>
</dbReference>
<keyword evidence="7" id="KW-1185">Reference proteome</keyword>
<evidence type="ECO:0000256" key="3">
    <source>
        <dbReference type="PROSITE-ProRule" id="PRU00169"/>
    </source>
</evidence>
<dbReference type="PANTHER" id="PTHR43214">
    <property type="entry name" value="TWO-COMPONENT RESPONSE REGULATOR"/>
    <property type="match status" value="1"/>
</dbReference>
<keyword evidence="1 3" id="KW-0597">Phosphoprotein</keyword>
<dbReference type="InterPro" id="IPR058245">
    <property type="entry name" value="NreC/VraR/RcsB-like_REC"/>
</dbReference>
<dbReference type="SUPFAM" id="SSF46894">
    <property type="entry name" value="C-terminal effector domain of the bipartite response regulators"/>
    <property type="match status" value="1"/>
</dbReference>